<keyword evidence="3" id="KW-1185">Reference proteome</keyword>
<organism evidence="2 3">
    <name type="scientific">Neonectria punicea</name>
    <dbReference type="NCBI Taxonomy" id="979145"/>
    <lineage>
        <taxon>Eukaryota</taxon>
        <taxon>Fungi</taxon>
        <taxon>Dikarya</taxon>
        <taxon>Ascomycota</taxon>
        <taxon>Pezizomycotina</taxon>
        <taxon>Sordariomycetes</taxon>
        <taxon>Hypocreomycetidae</taxon>
        <taxon>Hypocreales</taxon>
        <taxon>Nectriaceae</taxon>
        <taxon>Neonectria</taxon>
    </lineage>
</organism>
<feature type="region of interest" description="Disordered" evidence="1">
    <location>
        <begin position="154"/>
        <end position="187"/>
    </location>
</feature>
<evidence type="ECO:0000313" key="3">
    <source>
        <dbReference type="Proteomes" id="UP001498476"/>
    </source>
</evidence>
<comment type="caution">
    <text evidence="2">The sequence shown here is derived from an EMBL/GenBank/DDBJ whole genome shotgun (WGS) entry which is preliminary data.</text>
</comment>
<sequence>MSSSTVTSILLPQFEFTSLKAAVLDADATATTYLLNCPWDDPDYEYSDSCGTYNNTVTVGPWASKTLSLGAAKTGVWDLYINMPSISPPWTFSVHCEMSRTVAQECTKINIGGNNDGTPTVTVTSPDGLEDLELDAFSYIPITITAGQELLAATHSASDKATTTDDTSDSAQSTASKDADSKALSSE</sequence>
<reference evidence="2 3" key="1">
    <citation type="journal article" date="2025" name="Microbiol. Resour. Announc.">
        <title>Draft genome sequences for Neonectria magnoliae and Neonectria punicea, canker pathogens of Liriodendron tulipifera and Acer saccharum in West Virginia.</title>
        <authorList>
            <person name="Petronek H.M."/>
            <person name="Kasson M.T."/>
            <person name="Metheny A.M."/>
            <person name="Stauder C.M."/>
            <person name="Lovett B."/>
            <person name="Lynch S.C."/>
            <person name="Garnas J.R."/>
            <person name="Kasson L.R."/>
            <person name="Stajich J.E."/>
        </authorList>
    </citation>
    <scope>NUCLEOTIDE SEQUENCE [LARGE SCALE GENOMIC DNA]</scope>
    <source>
        <strain evidence="2 3">NRRL 64653</strain>
    </source>
</reference>
<dbReference type="Proteomes" id="UP001498476">
    <property type="component" value="Unassembled WGS sequence"/>
</dbReference>
<evidence type="ECO:0000313" key="2">
    <source>
        <dbReference type="EMBL" id="KAK7403998.1"/>
    </source>
</evidence>
<gene>
    <name evidence="2" type="ORF">QQX98_010225</name>
</gene>
<evidence type="ECO:0000256" key="1">
    <source>
        <dbReference type="SAM" id="MobiDB-lite"/>
    </source>
</evidence>
<name>A0ABR1GQJ7_9HYPO</name>
<dbReference type="EMBL" id="JAZAVJ010000219">
    <property type="protein sequence ID" value="KAK7403998.1"/>
    <property type="molecule type" value="Genomic_DNA"/>
</dbReference>
<dbReference type="PANTHER" id="PTHR40640:SF1">
    <property type="entry name" value="ANCHORED GLYCOPROTEIN, PUTATIVE (AFU_ORTHOLOGUE AFUA_8G04860)-RELATED"/>
    <property type="match status" value="1"/>
</dbReference>
<protein>
    <submittedName>
        <fullName evidence="2">Uncharacterized protein</fullName>
    </submittedName>
</protein>
<accession>A0ABR1GQJ7</accession>
<dbReference type="PANTHER" id="PTHR40640">
    <property type="entry name" value="ANCHORED GLYCOPROTEIN, PUTATIVE (AFU_ORTHOLOGUE AFUA_8G04860)-RELATED"/>
    <property type="match status" value="1"/>
</dbReference>
<proteinExistence type="predicted"/>